<dbReference type="InterPro" id="IPR011044">
    <property type="entry name" value="Quino_amine_DH_bsu"/>
</dbReference>
<dbReference type="PROSITE" id="PS51257">
    <property type="entry name" value="PROKAR_LIPOPROTEIN"/>
    <property type="match status" value="1"/>
</dbReference>
<dbReference type="Proteomes" id="UP000092714">
    <property type="component" value="Unassembled WGS sequence"/>
</dbReference>
<dbReference type="EMBL" id="MAPZ01000010">
    <property type="protein sequence ID" value="OBY11995.1"/>
    <property type="molecule type" value="Genomic_DNA"/>
</dbReference>
<feature type="signal peptide" evidence="1">
    <location>
        <begin position="1"/>
        <end position="23"/>
    </location>
</feature>
<dbReference type="RefSeq" id="WP_027097669.1">
    <property type="nucleotide sequence ID" value="NZ_CABHIH010000001.1"/>
</dbReference>
<dbReference type="AlphaFoldDB" id="A0A174G712"/>
<gene>
    <name evidence="2" type="ORF">CP373A1_03470</name>
</gene>
<evidence type="ECO:0000256" key="1">
    <source>
        <dbReference type="SAM" id="SignalP"/>
    </source>
</evidence>
<evidence type="ECO:0000313" key="2">
    <source>
        <dbReference type="EMBL" id="OBY11995.1"/>
    </source>
</evidence>
<evidence type="ECO:0008006" key="4">
    <source>
        <dbReference type="Google" id="ProtNLM"/>
    </source>
</evidence>
<evidence type="ECO:0000313" key="3">
    <source>
        <dbReference type="Proteomes" id="UP000092714"/>
    </source>
</evidence>
<keyword evidence="3" id="KW-1185">Reference proteome</keyword>
<dbReference type="GeneID" id="42775505"/>
<dbReference type="SUPFAM" id="SSF50969">
    <property type="entry name" value="YVTN repeat-like/Quinoprotein amine dehydrogenase"/>
    <property type="match status" value="1"/>
</dbReference>
<organism evidence="2 3">
    <name type="scientific">Clostridium paraputrificum</name>
    <dbReference type="NCBI Taxonomy" id="29363"/>
    <lineage>
        <taxon>Bacteria</taxon>
        <taxon>Bacillati</taxon>
        <taxon>Bacillota</taxon>
        <taxon>Clostridia</taxon>
        <taxon>Eubacteriales</taxon>
        <taxon>Clostridiaceae</taxon>
        <taxon>Clostridium</taxon>
    </lineage>
</organism>
<comment type="caution">
    <text evidence="2">The sequence shown here is derived from an EMBL/GenBank/DDBJ whole genome shotgun (WGS) entry which is preliminary data.</text>
</comment>
<reference evidence="2 3" key="1">
    <citation type="submission" date="2016-06" db="EMBL/GenBank/DDBJ databases">
        <authorList>
            <person name="Kjaerup R.B."/>
            <person name="Dalgaard T.S."/>
            <person name="Juul-Madsen H.R."/>
        </authorList>
    </citation>
    <scope>NUCLEOTIDE SEQUENCE [LARGE SCALE GENOMIC DNA]</scope>
    <source>
        <strain evidence="2 3">373-A1</strain>
    </source>
</reference>
<dbReference type="eggNOG" id="COG0823">
    <property type="taxonomic scope" value="Bacteria"/>
</dbReference>
<keyword evidence="1" id="KW-0732">Signal</keyword>
<accession>A0A174G712</accession>
<dbReference type="OrthoDB" id="1896796at2"/>
<protein>
    <recommendedName>
        <fullName evidence="4">Lipoprotein</fullName>
    </recommendedName>
</protein>
<name>A0A174G712_9CLOT</name>
<sequence length="334" mass="37654">MKISRSRRVGTIGILFCSLFLMSCSKPSDDVEMVEGIKLNKGAIIENDGGNYSNYNYRQGKYEKVNDDEVIGLYEHNSDNYIAQKDGKYIAFYSGKIIELSNIEIGDDGLKMSPSGEYLSLYRNIDGVTTYKVIRLSNGEYVDFNTDTGISGHYLDWIDSNTLVYYGVNNEGVNGIFTYNLESSEEKLLYNIDGGIVQYLSTDSEGIVILQETINDEKILQVINSKTSEVKTISKDITRLYDIVNVDGNYYVLGEFNDGILSIYKLQDGKHYRLIFDFPSSIKATRYGLAVDEDGNILFIGSNSDPELEEIYSISKDGTIRKVSESKNEYSFVK</sequence>
<feature type="chain" id="PRO_5039572655" description="Lipoprotein" evidence="1">
    <location>
        <begin position="24"/>
        <end position="334"/>
    </location>
</feature>
<proteinExistence type="predicted"/>